<evidence type="ECO:0000313" key="3">
    <source>
        <dbReference type="EMBL" id="MEZ3167559.1"/>
    </source>
</evidence>
<name>A0AAV3SNT9_9EURY</name>
<sequence length="132" mass="12985">MAGSSDRETPRGAPDNGAVLGGAAIVVGGAVSLSGLLLYQASAAGGSHVSGVGLALLFAGVFAVERVSGRLGLSTETRHRVALGFGALAVVLSLAFLVVDYPGFSGAVDRPGNESAAAAIRFYATGLARLAA</sequence>
<reference evidence="3 5" key="3">
    <citation type="submission" date="2024-06" db="EMBL/GenBank/DDBJ databases">
        <title>Halorubrum miltondacostae sp. nov., a potential PHA producer isolated from an inland solar saltern in Rio Maior, Portugal.</title>
        <authorList>
            <person name="Albuquerque L."/>
            <person name="Viver T."/>
            <person name="Barroso C."/>
            <person name="Claudino R."/>
            <person name="Galvan M."/>
            <person name="Simoes G."/>
            <person name="Lobo Da Cunha A."/>
            <person name="Egas C."/>
        </authorList>
    </citation>
    <scope>NUCLEOTIDE SEQUENCE [LARGE SCALE GENOMIC DNA]</scope>
    <source>
        <strain evidence="3 5">DSM 18646</strain>
    </source>
</reference>
<dbReference type="AlphaFoldDB" id="A0AAV3SNT9"/>
<feature type="transmembrane region" description="Helical" evidence="1">
    <location>
        <begin position="17"/>
        <end position="39"/>
    </location>
</feature>
<dbReference type="RefSeq" id="WP_343776395.1">
    <property type="nucleotide sequence ID" value="NZ_BAAADQ010000002.1"/>
</dbReference>
<keyword evidence="5" id="KW-1185">Reference proteome</keyword>
<protein>
    <submittedName>
        <fullName evidence="2">Uncharacterized protein</fullName>
    </submittedName>
</protein>
<reference evidence="2" key="2">
    <citation type="submission" date="2023-12" db="EMBL/GenBank/DDBJ databases">
        <authorList>
            <person name="Sun Q."/>
            <person name="Inoue M."/>
        </authorList>
    </citation>
    <scope>NUCLEOTIDE SEQUENCE</scope>
    <source>
        <strain evidence="2">JCM 14265</strain>
    </source>
</reference>
<feature type="transmembrane region" description="Helical" evidence="1">
    <location>
        <begin position="51"/>
        <end position="69"/>
    </location>
</feature>
<keyword evidence="1" id="KW-1133">Transmembrane helix</keyword>
<keyword evidence="1" id="KW-0812">Transmembrane</keyword>
<keyword evidence="1" id="KW-0472">Membrane</keyword>
<evidence type="ECO:0000256" key="1">
    <source>
        <dbReference type="SAM" id="Phobius"/>
    </source>
</evidence>
<organism evidence="2 4">
    <name type="scientific">Halorubrum ejinorense</name>
    <dbReference type="NCBI Taxonomy" id="425309"/>
    <lineage>
        <taxon>Archaea</taxon>
        <taxon>Methanobacteriati</taxon>
        <taxon>Methanobacteriota</taxon>
        <taxon>Stenosarchaea group</taxon>
        <taxon>Halobacteria</taxon>
        <taxon>Halobacteriales</taxon>
        <taxon>Haloferacaceae</taxon>
        <taxon>Halorubrum</taxon>
    </lineage>
</organism>
<evidence type="ECO:0000313" key="5">
    <source>
        <dbReference type="Proteomes" id="UP001567571"/>
    </source>
</evidence>
<gene>
    <name evidence="3" type="ORF">ABNG02_09500</name>
    <name evidence="2" type="ORF">GCM10008994_05290</name>
</gene>
<dbReference type="EMBL" id="BAAADQ010000002">
    <property type="protein sequence ID" value="GAA0533447.1"/>
    <property type="molecule type" value="Genomic_DNA"/>
</dbReference>
<dbReference type="Proteomes" id="UP001567571">
    <property type="component" value="Unassembled WGS sequence"/>
</dbReference>
<evidence type="ECO:0000313" key="2">
    <source>
        <dbReference type="EMBL" id="GAA0533447.1"/>
    </source>
</evidence>
<evidence type="ECO:0000313" key="4">
    <source>
        <dbReference type="Proteomes" id="UP001501425"/>
    </source>
</evidence>
<reference evidence="2" key="1">
    <citation type="journal article" date="2014" name="Int. J. Syst. Evol. Microbiol.">
        <title>Complete genome sequence of Corynebacterium casei LMG S-19264T (=DSM 44701T), isolated from a smear-ripened cheese.</title>
        <authorList>
            <consortium name="US DOE Joint Genome Institute (JGI-PGF)"/>
            <person name="Walter F."/>
            <person name="Albersmeier A."/>
            <person name="Kalinowski J."/>
            <person name="Ruckert C."/>
        </authorList>
    </citation>
    <scope>NUCLEOTIDE SEQUENCE</scope>
    <source>
        <strain evidence="2">JCM 14265</strain>
    </source>
</reference>
<dbReference type="Proteomes" id="UP001501425">
    <property type="component" value="Unassembled WGS sequence"/>
</dbReference>
<dbReference type="EMBL" id="JBEDNW010000004">
    <property type="protein sequence ID" value="MEZ3167559.1"/>
    <property type="molecule type" value="Genomic_DNA"/>
</dbReference>
<accession>A0AAV3SNT9</accession>
<proteinExistence type="predicted"/>
<comment type="caution">
    <text evidence="2">The sequence shown here is derived from an EMBL/GenBank/DDBJ whole genome shotgun (WGS) entry which is preliminary data.</text>
</comment>
<feature type="transmembrane region" description="Helical" evidence="1">
    <location>
        <begin position="81"/>
        <end position="99"/>
    </location>
</feature>